<dbReference type="InterPro" id="IPR027417">
    <property type="entry name" value="P-loop_NTPase"/>
</dbReference>
<dbReference type="Pfam" id="PF14617">
    <property type="entry name" value="CMS1"/>
    <property type="match status" value="1"/>
</dbReference>
<dbReference type="CDD" id="cd00174">
    <property type="entry name" value="SH3"/>
    <property type="match status" value="1"/>
</dbReference>
<dbReference type="SUPFAM" id="SSF52540">
    <property type="entry name" value="P-loop containing nucleoside triphosphate hydrolases"/>
    <property type="match status" value="1"/>
</dbReference>
<feature type="compositionally biased region" description="Low complexity" evidence="3">
    <location>
        <begin position="58"/>
        <end position="81"/>
    </location>
</feature>
<comment type="caution">
    <text evidence="5">The sequence shown here is derived from an EMBL/GenBank/DDBJ whole genome shotgun (WGS) entry which is preliminary data.</text>
</comment>
<feature type="domain" description="SH3" evidence="4">
    <location>
        <begin position="124"/>
        <end position="185"/>
    </location>
</feature>
<dbReference type="Pfam" id="PF00018">
    <property type="entry name" value="SH3_1"/>
    <property type="match status" value="1"/>
</dbReference>
<evidence type="ECO:0000256" key="3">
    <source>
        <dbReference type="SAM" id="MobiDB-lite"/>
    </source>
</evidence>
<dbReference type="InterPro" id="IPR001452">
    <property type="entry name" value="SH3_domain"/>
</dbReference>
<dbReference type="Gene3D" id="3.40.50.300">
    <property type="entry name" value="P-loop containing nucleotide triphosphate hydrolases"/>
    <property type="match status" value="1"/>
</dbReference>
<organism evidence="5 6">
    <name type="scientific">Purpureocillium lilacinum</name>
    <name type="common">Paecilomyces lilacinus</name>
    <dbReference type="NCBI Taxonomy" id="33203"/>
    <lineage>
        <taxon>Eukaryota</taxon>
        <taxon>Fungi</taxon>
        <taxon>Dikarya</taxon>
        <taxon>Ascomycota</taxon>
        <taxon>Pezizomycotina</taxon>
        <taxon>Sordariomycetes</taxon>
        <taxon>Hypocreomycetidae</taxon>
        <taxon>Hypocreales</taxon>
        <taxon>Ophiocordycipitaceae</taxon>
        <taxon>Purpureocillium</taxon>
    </lineage>
</organism>
<feature type="compositionally biased region" description="Pro residues" evidence="3">
    <location>
        <begin position="104"/>
        <end position="117"/>
    </location>
</feature>
<evidence type="ECO:0000313" key="6">
    <source>
        <dbReference type="Proteomes" id="UP000245956"/>
    </source>
</evidence>
<dbReference type="SUPFAM" id="SSF50044">
    <property type="entry name" value="SH3-domain"/>
    <property type="match status" value="1"/>
</dbReference>
<evidence type="ECO:0000259" key="4">
    <source>
        <dbReference type="PROSITE" id="PS50002"/>
    </source>
</evidence>
<feature type="region of interest" description="Disordered" evidence="3">
    <location>
        <begin position="194"/>
        <end position="246"/>
    </location>
</feature>
<sequence length="584" mass="63479">MVSADRQTIMETNRSLRNIKTPRKELENLLEKGVIDEAVFDQIHAALPDESPLHGPLRTATSSNASPAPARSSPAPNNNSNSPPPAQQPPTQAFQNLGINSTSPAPPSYNDTPPPNVPDRSGKPVIAHARAIYRYSASDARDVSFEKDDKIAVHEYMNQDWWMGQNLRTGQEGIFPRNYVLVEPDQEKAQQPYPGAAYPAQPQYGYPQGPPQQQNPYNSSVPPMAVAEGGQPAGGQQGDNKVGEYGKKFGKKLDAQRTRADSLSCLTGFKAAQGGGSAASLLLKAQDQGDAAPSRALDATSATLTDPGAPPRKKTLELAEASTASHLLNSAKISSPGRMSNPKKRAAEPAAPAKTTKKRKTKAQQDDELLDMDLGVNTLFARMDNQLLADHLAQKLTRFGGDLSSVELSDLTVSANSIRDTTEWKETRTLDHLPGFMEKFAEDPASLGKAPKKKGAPHTLIVAGAGLRAADIVRAVRKFSSKDNVVAKLFAKHMKVEEQVTFLKNRKTGIGVGTPARLMELIDNGALSLDNLQRLVVDASHVDQKKRGVLDMKDTMMPLARFLVRDEFKERYVDEKKPLALLFY</sequence>
<dbReference type="PANTHER" id="PTHR24030:SF0">
    <property type="entry name" value="PROTEIN CMSS1"/>
    <property type="match status" value="1"/>
</dbReference>
<accession>A0A2U3E9H5</accession>
<dbReference type="GO" id="GO:0030686">
    <property type="term" value="C:90S preribosome"/>
    <property type="evidence" value="ECO:0007669"/>
    <property type="project" value="TreeGrafter"/>
</dbReference>
<dbReference type="GO" id="GO:0005634">
    <property type="term" value="C:nucleus"/>
    <property type="evidence" value="ECO:0007669"/>
    <property type="project" value="TreeGrafter"/>
</dbReference>
<name>A0A2U3E9H5_PURLI</name>
<feature type="compositionally biased region" description="Polar residues" evidence="3">
    <location>
        <begin position="94"/>
        <end position="103"/>
    </location>
</feature>
<gene>
    <name evidence="5" type="ORF">PCL_12510</name>
</gene>
<dbReference type="InterPro" id="IPR032704">
    <property type="entry name" value="Cms1"/>
</dbReference>
<keyword evidence="1 2" id="KW-0728">SH3 domain</keyword>
<proteinExistence type="predicted"/>
<feature type="region of interest" description="Disordered" evidence="3">
    <location>
        <begin position="292"/>
        <end position="312"/>
    </location>
</feature>
<protein>
    <recommendedName>
        <fullName evidence="4">SH3 domain-containing protein</fullName>
    </recommendedName>
</protein>
<dbReference type="PROSITE" id="PS50002">
    <property type="entry name" value="SH3"/>
    <property type="match status" value="1"/>
</dbReference>
<evidence type="ECO:0000313" key="5">
    <source>
        <dbReference type="EMBL" id="PWI71142.1"/>
    </source>
</evidence>
<dbReference type="Proteomes" id="UP000245956">
    <property type="component" value="Unassembled WGS sequence"/>
</dbReference>
<dbReference type="EMBL" id="LCWV01000008">
    <property type="protein sequence ID" value="PWI71142.1"/>
    <property type="molecule type" value="Genomic_DNA"/>
</dbReference>
<dbReference type="InterPro" id="IPR036028">
    <property type="entry name" value="SH3-like_dom_sf"/>
</dbReference>
<feature type="region of interest" description="Disordered" evidence="3">
    <location>
        <begin position="50"/>
        <end position="122"/>
    </location>
</feature>
<dbReference type="SMART" id="SM00326">
    <property type="entry name" value="SH3"/>
    <property type="match status" value="1"/>
</dbReference>
<feature type="compositionally biased region" description="Low complexity" evidence="3">
    <location>
        <begin position="194"/>
        <end position="218"/>
    </location>
</feature>
<reference evidence="5 6" key="1">
    <citation type="journal article" date="2016" name="Front. Microbiol.">
        <title>Genome and transcriptome sequences reveal the specific parasitism of the nematophagous Purpureocillium lilacinum 36-1.</title>
        <authorList>
            <person name="Xie J."/>
            <person name="Li S."/>
            <person name="Mo C."/>
            <person name="Xiao X."/>
            <person name="Peng D."/>
            <person name="Wang G."/>
            <person name="Xiao Y."/>
        </authorList>
    </citation>
    <scope>NUCLEOTIDE SEQUENCE [LARGE SCALE GENOMIC DNA]</scope>
    <source>
        <strain evidence="5 6">36-1</strain>
    </source>
</reference>
<evidence type="ECO:0000256" key="2">
    <source>
        <dbReference type="PROSITE-ProRule" id="PRU00192"/>
    </source>
</evidence>
<feature type="region of interest" description="Disordered" evidence="3">
    <location>
        <begin position="327"/>
        <end position="366"/>
    </location>
</feature>
<dbReference type="AlphaFoldDB" id="A0A2U3E9H5"/>
<evidence type="ECO:0000256" key="1">
    <source>
        <dbReference type="ARBA" id="ARBA00022443"/>
    </source>
</evidence>
<dbReference type="PANTHER" id="PTHR24030">
    <property type="entry name" value="PROTEIN CMSS1"/>
    <property type="match status" value="1"/>
</dbReference>
<dbReference type="Gene3D" id="2.30.30.40">
    <property type="entry name" value="SH3 Domains"/>
    <property type="match status" value="1"/>
</dbReference>